<sequence>MKPTRLFDWGYGVRMIDGYDLDMPGRTGIYVIEGEALTLVETGPAPSVPYIKAGLEELGYSLSDVRHIIVTHIHLDHAGGAGLLLKSCPRSDVVVHPRGQRHLADPSRLVKGAKMVYGEAFNRLFDPVVPVPEEKLTVKSEGDSLDLGGGRRLDFMDSPGHAAHHFSFFDSVSRGWFTGDTAGVRYHHTQDLGFTFYLPSTSPNQFDPDAMKQSMKRMADRSPDRLFFGHFGMSDEPRKVFRKVSAELDHFMAIGREAVAAGEGADGIRKRLVEHYRAALGNRGCGEDHPIWEPLELDLKVCAMGVEWYLLQQKKKA</sequence>
<proteinExistence type="predicted"/>
<evidence type="ECO:0000313" key="2">
    <source>
        <dbReference type="EMBL" id="MDR6226222.1"/>
    </source>
</evidence>
<dbReference type="InterPro" id="IPR037482">
    <property type="entry name" value="ST1585_MBL-fold"/>
</dbReference>
<dbReference type="InterPro" id="IPR036866">
    <property type="entry name" value="RibonucZ/Hydroxyglut_hydro"/>
</dbReference>
<dbReference type="SUPFAM" id="SSF56281">
    <property type="entry name" value="Metallo-hydrolase/oxidoreductase"/>
    <property type="match status" value="1"/>
</dbReference>
<dbReference type="CDD" id="cd07726">
    <property type="entry name" value="ST1585-like_MBL-fold"/>
    <property type="match status" value="1"/>
</dbReference>
<name>A0ABU1INX6_9BACL</name>
<dbReference type="PANTHER" id="PTHR42951:SF22">
    <property type="entry name" value="METALLO BETA-LACTAMASE SUPERFAMILY LIPOPROTEIN"/>
    <property type="match status" value="1"/>
</dbReference>
<keyword evidence="3" id="KW-1185">Reference proteome</keyword>
<dbReference type="PANTHER" id="PTHR42951">
    <property type="entry name" value="METALLO-BETA-LACTAMASE DOMAIN-CONTAINING"/>
    <property type="match status" value="1"/>
</dbReference>
<evidence type="ECO:0000259" key="1">
    <source>
        <dbReference type="SMART" id="SM00849"/>
    </source>
</evidence>
<dbReference type="SMART" id="SM00849">
    <property type="entry name" value="Lactamase_B"/>
    <property type="match status" value="1"/>
</dbReference>
<dbReference type="Gene3D" id="3.60.15.10">
    <property type="entry name" value="Ribonuclease Z/Hydroxyacylglutathione hydrolase-like"/>
    <property type="match status" value="1"/>
</dbReference>
<dbReference type="Proteomes" id="UP001185012">
    <property type="component" value="Unassembled WGS sequence"/>
</dbReference>
<protein>
    <submittedName>
        <fullName evidence="2">Glyoxylase-like metal-dependent hydrolase (Beta-lactamase superfamily II)</fullName>
    </submittedName>
</protein>
<comment type="caution">
    <text evidence="2">The sequence shown here is derived from an EMBL/GenBank/DDBJ whole genome shotgun (WGS) entry which is preliminary data.</text>
</comment>
<feature type="domain" description="Metallo-beta-lactamase" evidence="1">
    <location>
        <begin position="26"/>
        <end position="230"/>
    </location>
</feature>
<accession>A0ABU1INX6</accession>
<dbReference type="Pfam" id="PF00753">
    <property type="entry name" value="Lactamase_B"/>
    <property type="match status" value="1"/>
</dbReference>
<dbReference type="InterPro" id="IPR050855">
    <property type="entry name" value="NDM-1-like"/>
</dbReference>
<gene>
    <name evidence="2" type="ORF">JOE21_002228</name>
</gene>
<dbReference type="RefSeq" id="WP_309865825.1">
    <property type="nucleotide sequence ID" value="NZ_JAVDQG010000004.1"/>
</dbReference>
<dbReference type="InterPro" id="IPR001279">
    <property type="entry name" value="Metallo-B-lactamas"/>
</dbReference>
<reference evidence="2 3" key="1">
    <citation type="submission" date="2023-07" db="EMBL/GenBank/DDBJ databases">
        <title>Genomic Encyclopedia of Type Strains, Phase IV (KMG-IV): sequencing the most valuable type-strain genomes for metagenomic binning, comparative biology and taxonomic classification.</title>
        <authorList>
            <person name="Goeker M."/>
        </authorList>
    </citation>
    <scope>NUCLEOTIDE SEQUENCE [LARGE SCALE GENOMIC DNA]</scope>
    <source>
        <strain evidence="2 3">DSM 45903</strain>
    </source>
</reference>
<dbReference type="EMBL" id="JAVDQG010000004">
    <property type="protein sequence ID" value="MDR6226222.1"/>
    <property type="molecule type" value="Genomic_DNA"/>
</dbReference>
<organism evidence="2 3">
    <name type="scientific">Desmospora profundinema</name>
    <dbReference type="NCBI Taxonomy" id="1571184"/>
    <lineage>
        <taxon>Bacteria</taxon>
        <taxon>Bacillati</taxon>
        <taxon>Bacillota</taxon>
        <taxon>Bacilli</taxon>
        <taxon>Bacillales</taxon>
        <taxon>Thermoactinomycetaceae</taxon>
        <taxon>Desmospora</taxon>
    </lineage>
</organism>
<evidence type="ECO:0000313" key="3">
    <source>
        <dbReference type="Proteomes" id="UP001185012"/>
    </source>
</evidence>